<organism evidence="2 3">
    <name type="scientific">Sphingomonas alba</name>
    <dbReference type="NCBI Taxonomy" id="2908208"/>
    <lineage>
        <taxon>Bacteria</taxon>
        <taxon>Pseudomonadati</taxon>
        <taxon>Pseudomonadota</taxon>
        <taxon>Alphaproteobacteria</taxon>
        <taxon>Sphingomonadales</taxon>
        <taxon>Sphingomonadaceae</taxon>
        <taxon>Sphingomonas</taxon>
    </lineage>
</organism>
<evidence type="ECO:0000256" key="1">
    <source>
        <dbReference type="SAM" id="Phobius"/>
    </source>
</evidence>
<reference evidence="2" key="1">
    <citation type="submission" date="2022-05" db="EMBL/GenBank/DDBJ databases">
        <authorList>
            <person name="Jo J.-H."/>
            <person name="Im W.-T."/>
        </authorList>
    </citation>
    <scope>NUCLEOTIDE SEQUENCE</scope>
    <source>
        <strain evidence="2">SE158</strain>
    </source>
</reference>
<protein>
    <submittedName>
        <fullName evidence="2">Uncharacterized protein</fullName>
    </submittedName>
</protein>
<proteinExistence type="predicted"/>
<comment type="caution">
    <text evidence="2">The sequence shown here is derived from an EMBL/GenBank/DDBJ whole genome shotgun (WGS) entry which is preliminary data.</text>
</comment>
<dbReference type="RefSeq" id="WP_249847068.1">
    <property type="nucleotide sequence ID" value="NZ_JAMGBD010000001.1"/>
</dbReference>
<feature type="transmembrane region" description="Helical" evidence="1">
    <location>
        <begin position="12"/>
        <end position="32"/>
    </location>
</feature>
<sequence length="238" mass="26817">MHLKLPRPMHGWRVFAGEVGIIVIGVLIALGAEQVVQASHQRQEARQADDIIRAELGLNLGRLQSRNEIRECVSRRIEEIQAILDKGADNPSIVTPSWIGRPQYWAFLSGRWEAETQAGNTALIDRHKLAEYGLMYAKMGDLLNEMAFEQTDWAKLRTLEHLKRLDSVAAFQLNTALQDARYRNWRLALVTSQVFEQAKPLGLKALKNVTPGSRAICLPITTTRAEANRVSVWPFGEP</sequence>
<keyword evidence="1" id="KW-0472">Membrane</keyword>
<evidence type="ECO:0000313" key="2">
    <source>
        <dbReference type="EMBL" id="MCL6683125.1"/>
    </source>
</evidence>
<dbReference type="EMBL" id="JAMGBD010000001">
    <property type="protein sequence ID" value="MCL6683125.1"/>
    <property type="molecule type" value="Genomic_DNA"/>
</dbReference>
<name>A0ABT0RKJ6_9SPHN</name>
<keyword evidence="1" id="KW-0812">Transmembrane</keyword>
<evidence type="ECO:0000313" key="3">
    <source>
        <dbReference type="Proteomes" id="UP001165363"/>
    </source>
</evidence>
<gene>
    <name evidence="2" type="ORF">LZ536_04295</name>
</gene>
<keyword evidence="3" id="KW-1185">Reference proteome</keyword>
<dbReference type="Proteomes" id="UP001165363">
    <property type="component" value="Unassembled WGS sequence"/>
</dbReference>
<keyword evidence="1" id="KW-1133">Transmembrane helix</keyword>
<accession>A0ABT0RKJ6</accession>